<evidence type="ECO:0000256" key="1">
    <source>
        <dbReference type="ARBA" id="ARBA00010409"/>
    </source>
</evidence>
<comment type="similarity">
    <text evidence="1">Belongs to the THADA family.</text>
</comment>
<dbReference type="SUPFAM" id="SSF48371">
    <property type="entry name" value="ARM repeat"/>
    <property type="match status" value="2"/>
</dbReference>
<dbReference type="InterPro" id="IPR051954">
    <property type="entry name" value="tRNA_methyltransferase_THADA"/>
</dbReference>
<dbReference type="GO" id="GO:0005829">
    <property type="term" value="C:cytosol"/>
    <property type="evidence" value="ECO:0007669"/>
    <property type="project" value="TreeGrafter"/>
</dbReference>
<evidence type="ECO:0000313" key="4">
    <source>
        <dbReference type="EMBL" id="BAM83036.1"/>
    </source>
</evidence>
<dbReference type="EMBL" id="AP006501">
    <property type="protein sequence ID" value="BAM83036.1"/>
    <property type="molecule type" value="Genomic_DNA"/>
</dbReference>
<gene>
    <name evidence="4" type="ORF">CYME_CMS496C</name>
</gene>
<feature type="region of interest" description="Disordered" evidence="2">
    <location>
        <begin position="647"/>
        <end position="667"/>
    </location>
</feature>
<dbReference type="HOGENOM" id="CLU_227502_0_0_1"/>
<feature type="region of interest" description="Disordered" evidence="2">
    <location>
        <begin position="311"/>
        <end position="338"/>
    </location>
</feature>
<feature type="compositionally biased region" description="Low complexity" evidence="2">
    <location>
        <begin position="409"/>
        <end position="424"/>
    </location>
</feature>
<dbReference type="InterPro" id="IPR016024">
    <property type="entry name" value="ARM-type_fold"/>
</dbReference>
<dbReference type="STRING" id="280699.M1UX87"/>
<dbReference type="Pfam" id="PF10350">
    <property type="entry name" value="DUF2428"/>
    <property type="match status" value="1"/>
</dbReference>
<reference evidence="4 5" key="1">
    <citation type="journal article" date="2004" name="Nature">
        <title>Genome sequence of the ultrasmall unicellular red alga Cyanidioschyzon merolae 10D.</title>
        <authorList>
            <person name="Matsuzaki M."/>
            <person name="Misumi O."/>
            <person name="Shin-i T."/>
            <person name="Maruyama S."/>
            <person name="Takahara M."/>
            <person name="Miyagishima S."/>
            <person name="Mori T."/>
            <person name="Nishida K."/>
            <person name="Yagisawa F."/>
            <person name="Nishida K."/>
            <person name="Yoshida Y."/>
            <person name="Nishimura Y."/>
            <person name="Nakao S."/>
            <person name="Kobayashi T."/>
            <person name="Momoyama Y."/>
            <person name="Higashiyama T."/>
            <person name="Minoda A."/>
            <person name="Sano M."/>
            <person name="Nomoto H."/>
            <person name="Oishi K."/>
            <person name="Hayashi H."/>
            <person name="Ohta F."/>
            <person name="Nishizaka S."/>
            <person name="Haga S."/>
            <person name="Miura S."/>
            <person name="Morishita T."/>
            <person name="Kabeya Y."/>
            <person name="Terasawa K."/>
            <person name="Suzuki Y."/>
            <person name="Ishii Y."/>
            <person name="Asakawa S."/>
            <person name="Takano H."/>
            <person name="Ohta N."/>
            <person name="Kuroiwa H."/>
            <person name="Tanaka K."/>
            <person name="Shimizu N."/>
            <person name="Sugano S."/>
            <person name="Sato N."/>
            <person name="Nozaki H."/>
            <person name="Ogasawara N."/>
            <person name="Kohara Y."/>
            <person name="Kuroiwa T."/>
        </authorList>
    </citation>
    <scope>NUCLEOTIDE SEQUENCE [LARGE SCALE GENOMIC DNA]</scope>
    <source>
        <strain evidence="4 5">10D</strain>
    </source>
</reference>
<dbReference type="InterPro" id="IPR019442">
    <property type="entry name" value="THADA/TRM732_DUF2428"/>
</dbReference>
<evidence type="ECO:0000313" key="5">
    <source>
        <dbReference type="Proteomes" id="UP000007014"/>
    </source>
</evidence>
<reference evidence="4 5" key="2">
    <citation type="journal article" date="2007" name="BMC Biol.">
        <title>A 100%-complete sequence reveals unusually simple genomic features in the hot-spring red alga Cyanidioschyzon merolae.</title>
        <authorList>
            <person name="Nozaki H."/>
            <person name="Takano H."/>
            <person name="Misumi O."/>
            <person name="Terasawa K."/>
            <person name="Matsuzaki M."/>
            <person name="Maruyama S."/>
            <person name="Nishida K."/>
            <person name="Yagisawa F."/>
            <person name="Yoshida Y."/>
            <person name="Fujiwara T."/>
            <person name="Takio S."/>
            <person name="Tamura K."/>
            <person name="Chung S.J."/>
            <person name="Nakamura S."/>
            <person name="Kuroiwa H."/>
            <person name="Tanaka K."/>
            <person name="Sato N."/>
            <person name="Kuroiwa T."/>
        </authorList>
    </citation>
    <scope>NUCLEOTIDE SEQUENCE [LARGE SCALE GENOMIC DNA]</scope>
    <source>
        <strain evidence="4 5">10D</strain>
    </source>
</reference>
<organism evidence="4 5">
    <name type="scientific">Cyanidioschyzon merolae (strain NIES-3377 / 10D)</name>
    <name type="common">Unicellular red alga</name>
    <dbReference type="NCBI Taxonomy" id="280699"/>
    <lineage>
        <taxon>Eukaryota</taxon>
        <taxon>Rhodophyta</taxon>
        <taxon>Bangiophyceae</taxon>
        <taxon>Cyanidiales</taxon>
        <taxon>Cyanidiaceae</taxon>
        <taxon>Cyanidioschyzon</taxon>
    </lineage>
</organism>
<accession>M1UX87</accession>
<proteinExistence type="inferred from homology"/>
<feature type="region of interest" description="Disordered" evidence="2">
    <location>
        <begin position="404"/>
        <end position="424"/>
    </location>
</feature>
<feature type="compositionally biased region" description="Basic and acidic residues" evidence="2">
    <location>
        <begin position="937"/>
        <end position="954"/>
    </location>
</feature>
<dbReference type="PANTHER" id="PTHR14387:SF0">
    <property type="entry name" value="DUF2428 DOMAIN-CONTAINING PROTEIN"/>
    <property type="match status" value="1"/>
</dbReference>
<dbReference type="Proteomes" id="UP000007014">
    <property type="component" value="Chromosome 19"/>
</dbReference>
<dbReference type="PANTHER" id="PTHR14387">
    <property type="entry name" value="THADA/DEATH RECEPTOR INTERACTING PROTEIN"/>
    <property type="match status" value="1"/>
</dbReference>
<feature type="region of interest" description="Disordered" evidence="2">
    <location>
        <begin position="924"/>
        <end position="954"/>
    </location>
</feature>
<feature type="region of interest" description="Disordered" evidence="2">
    <location>
        <begin position="1"/>
        <end position="22"/>
    </location>
</feature>
<evidence type="ECO:0000259" key="3">
    <source>
        <dbReference type="Pfam" id="PF10350"/>
    </source>
</evidence>
<dbReference type="Gramene" id="CMS496CT">
    <property type="protein sequence ID" value="CMS496CT"/>
    <property type="gene ID" value="CMS496C"/>
</dbReference>
<feature type="domain" description="DUF2428" evidence="3">
    <location>
        <begin position="1509"/>
        <end position="1727"/>
    </location>
</feature>
<feature type="region of interest" description="Disordered" evidence="2">
    <location>
        <begin position="1130"/>
        <end position="1150"/>
    </location>
</feature>
<dbReference type="GO" id="GO:0030488">
    <property type="term" value="P:tRNA methylation"/>
    <property type="evidence" value="ECO:0007669"/>
    <property type="project" value="TreeGrafter"/>
</dbReference>
<protein>
    <recommendedName>
        <fullName evidence="3">DUF2428 domain-containing protein</fullName>
    </recommendedName>
</protein>
<name>M1UX87_CYAM1</name>
<evidence type="ECO:0000256" key="2">
    <source>
        <dbReference type="SAM" id="MobiDB-lite"/>
    </source>
</evidence>
<dbReference type="KEGG" id="cme:CYME_CMS496C"/>
<keyword evidence="5" id="KW-1185">Reference proteome</keyword>
<dbReference type="GeneID" id="16997584"/>
<dbReference type="RefSeq" id="XP_005539072.1">
    <property type="nucleotide sequence ID" value="XM_005539015.1"/>
</dbReference>
<dbReference type="OrthoDB" id="73997at2759"/>
<sequence length="2669" mass="291619">MCPETATPPQDATAAAASETSGPRTGCCSTSLQHMPPGQQHDTYLCRSQIIPLLEWIESVSDCMLGNASGNRVDGCCPKATDVNTSPAPRIPDAKGGYQRIKSNSLTSEALCTALHALTEARTPAAFHACTRQAFGKLIETTRAYVVSDTREAPANMLELLLDVLLLTEVVLFGSNLISSSLQCTWVTWLDRWLTVWLERWAAVPRNTDASAAVRQVYQQARLRDVLYACETVASGACQTGKNLAFAFERLSLHRAAGVTSHVSGTVHQAGLVTHALLHPDSKTSPSGTTLPGSAAMLGIESCRSLLTTQEPLTSSSSGVRHCSTGRASDSCSNAHEAPATRADAHMLLHDEFRQAEVDLVRESAGNHAVIPAPNALTSTLSTQQSTTDDARSGFVSTCAVGALPPSSPTSSSSSSTPTPQQEAISAACAAAPAESACALDHSTRASAWMWLLVVLGHLRGPQSTPFPIEDDRNEAGVLLWMACLEPVQLRGLYALSKSSIFRDALHQHKNWNEYVPLLVHASLREYEALLAARCRLEPFTVETAMAEASTQWRLPPELCDDVARCACRLASEVTGPSSVPVLMSLLCNETVPRSVSWNAAKSLALLDIRDGIAPWHRLECQRLTAFSQLAYLRSRLEHDTEATRELQTGTEEASAVSADSTEDPSVPGRALATVARAADPADAGASSEAFSRKEPQHSCSWLASAAQTLERLHHEHPTDRTLRTVAAETLALLVERIPGQRYAEALLLRLLMESTDLPDRFFQQSIQKMHRETLVSACTLPMLQQIWSKCCSLMPCHFRFLRIMVQENGVDAMHETADELLQRALLALNDHSMMLVKSALGFLEAWYLAEKRLRARGASIPTSRLLVRIGCFLQEFLARSPAERYVSASRLGVTLLPMLLRHGATVRELWECLCGARDPREGSLETTTGAPQVSGKHCDSSADRTHEHQHQHEQVRERFHRVLEGSTLPYLLLLVTVALVRARVVTRVELVVVDDVESNIGATEYQVCGEHRQHYLTAPKHAAQCLFVPQWLAQWALAHAEDTIALDALYLLTQPNVLTTAPIPLGHLQLLLEALPALTVGTLAPKSTQMLRQFFIKYMGPACQALVQGSGFWASVGFLPGTDSAAQVPDAESWSAKRSGTLSRTRPEEALTKADAEAAAAEATFLSQTRDVNVSAKATAAAGPGTAPGMQNASAVDIESNEVISSNRDLYAIQLVRFLKSWVRLLTLQIGPGVGLTRRLAAISLLESLPVQVWRFVEHQCPQHIRIMEDCIAVALGCLLDPYDSIRVRAWALLRNLAAYADLNTVMRVLVPTGSVLVRSWTRRKADSGALLLRTAVMFMDKAASPRALGKLDVSRISLCNGVGTPAQEAPSRVTLLEALATILANVDIKRHGVVLTLRYLLDDCMDSATGRWIQPPKPSLASLTRLSQACITLEERCSALFATQHDGYEAALQTDPLSEDEAFASTASAEDTQDRAHWENQTSNTSLVASAELAYDADAEERVSDDSQATCAEFARRSTQHGVFLIIREICYITSIIIRLLLDEFHPEESLDEAFVVPSTADWVVGAAVSVSPATVAALVEFLTDFLAGMLLRYRHSGICGHASICWRSVCKQLVKHTDPALRALPNRCLDLIVQRLHHGGFAVLRRSAGLAYLVQGVVAASANSPLDALVDVLLRMARSWCDGQALGSVHAMHILRALLQDASLTQRTAHLVPLAFQVALDGFQGTAPWMIRNAALLLLAACIQRILGGQIVQGATAFRVTNKTNRSHEQGSSERTLHDLPGLQTRSGARTRITDTNTQAFRLEAYWEEPLVLVQSRALTMDVFLSRYAGILESLCRLLQQAAASTTSASVHPGALTAVYPVLVLLSRLAPLSTSTDELGDGAASSAVAFPDRPEALCFSGRRSVLRILLEAVERLTVSAEGAVRRKAALCWARIWQTCCSADAAPCLWPDDSTDAAAVQGIILRLRYLQAVGACPSSVREAFQKRFNPESFARRFGLDATIEALRLYGEFGLQTEPSQWLSFCSWAVRLASTDASVPAMIMAALALRRFCGACSAACAILDDNEYAEEALRSAGPTFAARFEMNAAHEERVPASCTDALVLSYLYSVAATCPLPELVATALQLAQERSLGGIPSAWIPLLLRQLRYSSNLCVLAAALRWIIQTSPDHPAFFPAVWRHYLAAAHTSTTLGDLALEALGSLVHDAPRARQWVQALEALRHSAYAGTPQAPRVSVERRLAMTRSLQRAFCCNYWRMPERTLAAFFWSERLRIHGVCWRLLGDDEEIVRCEARRAVALFWGQPLYATLRRGYLEQQLARDLVYAILQEQTEMIPAPYNTDDAALSTYLIGTCIGAVHQHNSFSSQVSVQAALEGQSTMERQRCQSRSGPGYWHLLYSSDDLHVSDVEPLSAEQLALYVQVMLKQARNGRLCVGGSGEAMSIQGAFSAHANLFRIPDAVSARFSDKRALPQTPSSVPWAASQAPLHGQGFVDFGQHVRGYALETVRASFRELFVETLKAAASEASAPPAELRESVPRCPTDERAFSYASLTGADSRLEQLVKGQFQAMQVPDVFSKRYRLWMQRVMGLEHTESASLDEFSELDLAPALWRWSRCTTQQMLCPQRANALRDVEEERHSAARASCETVISNTDDQPVWYLLPVSRIGVKENL</sequence>